<dbReference type="RefSeq" id="WP_183569229.1">
    <property type="nucleotide sequence ID" value="NZ_CBCSLB010000002.1"/>
</dbReference>
<organism evidence="1 2">
    <name type="scientific">Paenibacillus endophyticus</name>
    <dbReference type="NCBI Taxonomy" id="1294268"/>
    <lineage>
        <taxon>Bacteria</taxon>
        <taxon>Bacillati</taxon>
        <taxon>Bacillota</taxon>
        <taxon>Bacilli</taxon>
        <taxon>Bacillales</taxon>
        <taxon>Paenibacillaceae</taxon>
        <taxon>Paenibacillus</taxon>
    </lineage>
</organism>
<accession>A0A7W5CCA9</accession>
<dbReference type="Proteomes" id="UP000518605">
    <property type="component" value="Unassembled WGS sequence"/>
</dbReference>
<evidence type="ECO:0000313" key="1">
    <source>
        <dbReference type="EMBL" id="MBB3154972.1"/>
    </source>
</evidence>
<dbReference type="SUPFAM" id="SSF53448">
    <property type="entry name" value="Nucleotide-diphospho-sugar transferases"/>
    <property type="match status" value="1"/>
</dbReference>
<keyword evidence="2" id="KW-1185">Reference proteome</keyword>
<gene>
    <name evidence="1" type="ORF">FHS16_005071</name>
</gene>
<dbReference type="AlphaFoldDB" id="A0A7W5CCA9"/>
<protein>
    <submittedName>
        <fullName evidence="1">Uncharacterized protein</fullName>
    </submittedName>
</protein>
<comment type="caution">
    <text evidence="1">The sequence shown here is derived from an EMBL/GenBank/DDBJ whole genome shotgun (WGS) entry which is preliminary data.</text>
</comment>
<dbReference type="InterPro" id="IPR029044">
    <property type="entry name" value="Nucleotide-diphossugar_trans"/>
</dbReference>
<reference evidence="1 2" key="1">
    <citation type="submission" date="2020-08" db="EMBL/GenBank/DDBJ databases">
        <title>Genomic Encyclopedia of Type Strains, Phase III (KMG-III): the genomes of soil and plant-associated and newly described type strains.</title>
        <authorList>
            <person name="Whitman W."/>
        </authorList>
    </citation>
    <scope>NUCLEOTIDE SEQUENCE [LARGE SCALE GENOMIC DNA]</scope>
    <source>
        <strain evidence="1 2">CECT 8234</strain>
    </source>
</reference>
<sequence length="381" mass="43895">MIVVTAISAVHLPKAIVMAKSVKEQMPGSKIVVALMEDKLPSAAKQCSYFDETVLMKDIAAWDSVSKFFFQYTLIEAERACRSFAVRYVYDKYGSENHFVSMDAGTMMLSPLNELPTIWEAHPIAMASKVVFPESLDAHMQSNVRQKGIFDTAFVALRRHSITNDFLKWWCRLSENNCYYEIDSSRFADQSWLDFTHTLFDNVYAIRNPGYLVNADNLMERWNITAAGPNHYEIEGQPLRIILPSSGFLQATAWIEDANAMLYQELYENYRARIEAESDAAVESVPWCYSIFASGEAISDLTKSLFRRYYYENPETENPYLLTNAYFGTGEELMNGYSSTDEAMLDPSPDESFEKTNALKRRKLVRKKRKSIRRKRIQRRK</sequence>
<dbReference type="EMBL" id="JACHXW010000020">
    <property type="protein sequence ID" value="MBB3154972.1"/>
    <property type="molecule type" value="Genomic_DNA"/>
</dbReference>
<evidence type="ECO:0000313" key="2">
    <source>
        <dbReference type="Proteomes" id="UP000518605"/>
    </source>
</evidence>
<proteinExistence type="predicted"/>
<name>A0A7W5CCA9_9BACL</name>